<evidence type="ECO:0000256" key="10">
    <source>
        <dbReference type="NCBIfam" id="TIGR02408"/>
    </source>
</evidence>
<comment type="similarity">
    <text evidence="3">Belongs to the PhyH family. EctD subfamily.</text>
</comment>
<comment type="subunit">
    <text evidence="4">Homodimer.</text>
</comment>
<evidence type="ECO:0000256" key="3">
    <source>
        <dbReference type="ARBA" id="ARBA00007851"/>
    </source>
</evidence>
<dbReference type="PANTHER" id="PTHR20883">
    <property type="entry name" value="PHYTANOYL-COA DIOXYGENASE DOMAIN CONTAINING 1"/>
    <property type="match status" value="1"/>
</dbReference>
<comment type="function">
    <text evidence="2">Involved in the biosynthesis of 5-hydroxyectoine, called compatible solute, which helps organisms to survive extreme osmotic stress by acting as a highly soluble organic osmolyte. Catalyzes the 2-oxoglutarate-dependent selective hydroxylation of L-ectoine to yield (4S,5S)-5-hydroxyectoine.</text>
</comment>
<keyword evidence="12" id="KW-1185">Reference proteome</keyword>
<dbReference type="Pfam" id="PF05721">
    <property type="entry name" value="PhyH"/>
    <property type="match status" value="1"/>
</dbReference>
<dbReference type="SUPFAM" id="SSF51197">
    <property type="entry name" value="Clavaminate synthase-like"/>
    <property type="match status" value="1"/>
</dbReference>
<name>A0A1S8CY54_9GAMM</name>
<evidence type="ECO:0000256" key="2">
    <source>
        <dbReference type="ARBA" id="ARBA00004063"/>
    </source>
</evidence>
<keyword evidence="7" id="KW-0560">Oxidoreductase</keyword>
<evidence type="ECO:0000313" key="12">
    <source>
        <dbReference type="Proteomes" id="UP000192132"/>
    </source>
</evidence>
<keyword evidence="5" id="KW-0479">Metal-binding</keyword>
<dbReference type="RefSeq" id="WP_076877112.1">
    <property type="nucleotide sequence ID" value="NZ_MLCN01000007.1"/>
</dbReference>
<dbReference type="EMBL" id="MLCN01000007">
    <property type="protein sequence ID" value="ONG41740.1"/>
    <property type="molecule type" value="Genomic_DNA"/>
</dbReference>
<dbReference type="InterPro" id="IPR008775">
    <property type="entry name" value="Phytyl_CoA_dOase-like"/>
</dbReference>
<evidence type="ECO:0000256" key="7">
    <source>
        <dbReference type="ARBA" id="ARBA00023002"/>
    </source>
</evidence>
<evidence type="ECO:0000256" key="8">
    <source>
        <dbReference type="ARBA" id="ARBA00023004"/>
    </source>
</evidence>
<dbReference type="STRING" id="1907941.BKE30_02555"/>
<sequence length="302" mass="34194">MQLNNPYLTRTSSSAAIVARQDPVVYAEPPVQQLSERQRQSYQNQGFLQIDNLFNSDEVSLLLNHLQDMRHDYAQQSRPEAITERSSQQVRSIFNVHRLNEIFASLVRDERVLNVARELLGSEVYVHQSRINYKPGLHGKEFYWHSDFETWHSEDGMPSMRALSCSILLTDNDEHNGPLLVIPGSHQHYVSCQGETPDEHYKKSLKKQEYGVPDAMLLQYLADIGGIHSCTGKAGSVIFFDCNLMHGSNSNITPYSRSNAFFVYNSIHNQLQQPLAGLTPRPEFVATREGIAPLQPGRLIAG</sequence>
<comment type="catalytic activity">
    <reaction evidence="9">
        <text>L-ectoine + 2-oxoglutarate + O2 = 5-hydroxyectoine + succinate + CO2</text>
        <dbReference type="Rhea" id="RHEA:45740"/>
        <dbReference type="ChEBI" id="CHEBI:15379"/>
        <dbReference type="ChEBI" id="CHEBI:16526"/>
        <dbReference type="ChEBI" id="CHEBI:16810"/>
        <dbReference type="ChEBI" id="CHEBI:30031"/>
        <dbReference type="ChEBI" id="CHEBI:58515"/>
        <dbReference type="ChEBI" id="CHEBI:85413"/>
        <dbReference type="EC" id="1.14.11.55"/>
    </reaction>
</comment>
<evidence type="ECO:0000256" key="4">
    <source>
        <dbReference type="ARBA" id="ARBA00011738"/>
    </source>
</evidence>
<dbReference type="NCBIfam" id="TIGR02408">
    <property type="entry name" value="ectoine_ThpD"/>
    <property type="match status" value="1"/>
</dbReference>
<organism evidence="11 12">
    <name type="scientific">Alkanindiges hydrocarboniclasticus</name>
    <dbReference type="NCBI Taxonomy" id="1907941"/>
    <lineage>
        <taxon>Bacteria</taxon>
        <taxon>Pseudomonadati</taxon>
        <taxon>Pseudomonadota</taxon>
        <taxon>Gammaproteobacteria</taxon>
        <taxon>Moraxellales</taxon>
        <taxon>Moraxellaceae</taxon>
        <taxon>Alkanindiges</taxon>
    </lineage>
</organism>
<keyword evidence="6" id="KW-0223">Dioxygenase</keyword>
<protein>
    <recommendedName>
        <fullName evidence="10">Ectoine hydroxylase</fullName>
        <ecNumber evidence="10">1.14.11.55</ecNumber>
    </recommendedName>
</protein>
<dbReference type="Gene3D" id="2.60.120.620">
    <property type="entry name" value="q2cbj1_9rhob like domain"/>
    <property type="match status" value="1"/>
</dbReference>
<dbReference type="GO" id="GO:0005506">
    <property type="term" value="F:iron ion binding"/>
    <property type="evidence" value="ECO:0007669"/>
    <property type="project" value="UniProtKB-ARBA"/>
</dbReference>
<dbReference type="EC" id="1.14.11.55" evidence="10"/>
<dbReference type="OrthoDB" id="9791262at2"/>
<dbReference type="Proteomes" id="UP000192132">
    <property type="component" value="Unassembled WGS sequence"/>
</dbReference>
<keyword evidence="8" id="KW-0408">Iron</keyword>
<gene>
    <name evidence="11" type="ORF">BKE30_02555</name>
</gene>
<evidence type="ECO:0000256" key="9">
    <source>
        <dbReference type="ARBA" id="ARBA00049228"/>
    </source>
</evidence>
<evidence type="ECO:0000256" key="5">
    <source>
        <dbReference type="ARBA" id="ARBA00022723"/>
    </source>
</evidence>
<comment type="cofactor">
    <cofactor evidence="1">
        <name>Fe(2+)</name>
        <dbReference type="ChEBI" id="CHEBI:29033"/>
    </cofactor>
</comment>
<dbReference type="AlphaFoldDB" id="A0A1S8CY54"/>
<dbReference type="GO" id="GO:0016706">
    <property type="term" value="F:2-oxoglutarate-dependent dioxygenase activity"/>
    <property type="evidence" value="ECO:0007669"/>
    <property type="project" value="InterPro"/>
</dbReference>
<dbReference type="InterPro" id="IPR012774">
    <property type="entry name" value="EctD"/>
</dbReference>
<evidence type="ECO:0000313" key="11">
    <source>
        <dbReference type="EMBL" id="ONG41740.1"/>
    </source>
</evidence>
<evidence type="ECO:0000256" key="1">
    <source>
        <dbReference type="ARBA" id="ARBA00001954"/>
    </source>
</evidence>
<evidence type="ECO:0000256" key="6">
    <source>
        <dbReference type="ARBA" id="ARBA00022964"/>
    </source>
</evidence>
<reference evidence="11 12" key="1">
    <citation type="submission" date="2016-10" db="EMBL/GenBank/DDBJ databases">
        <title>Draft Genome sequence of Alkanindiges sp. strain H1.</title>
        <authorList>
            <person name="Subhash Y."/>
            <person name="Lee S."/>
        </authorList>
    </citation>
    <scope>NUCLEOTIDE SEQUENCE [LARGE SCALE GENOMIC DNA]</scope>
    <source>
        <strain evidence="11 12">H1</strain>
    </source>
</reference>
<dbReference type="PANTHER" id="PTHR20883:SF48">
    <property type="entry name" value="ECTOINE DIOXYGENASE"/>
    <property type="match status" value="1"/>
</dbReference>
<accession>A0A1S8CY54</accession>
<comment type="caution">
    <text evidence="11">The sequence shown here is derived from an EMBL/GenBank/DDBJ whole genome shotgun (WGS) entry which is preliminary data.</text>
</comment>
<proteinExistence type="inferred from homology"/>